<comment type="similarity">
    <text evidence="1">Belongs to the bacterial solute-binding protein ModA family.</text>
</comment>
<evidence type="ECO:0000256" key="5">
    <source>
        <dbReference type="ARBA" id="ARBA00062515"/>
    </source>
</evidence>
<dbReference type="PANTHER" id="PTHR30632">
    <property type="entry name" value="MOLYBDATE-BINDING PERIPLASMIC PROTEIN"/>
    <property type="match status" value="1"/>
</dbReference>
<sequence length="248" mass="27154">MKPLIIILLSLILSVTKAAAEEVKVAIAANFTDVARILAERFEQQTGHTTRISYGSTGKLYSQIEHGAPFELFLAADRARPQKAENEGLAVNGSGFVYARGKLVLWSLKESLFERGERYLNAGEFRHLALANPKTAPYGLAAQQVMQHLGILEQTRPRLVRGDSIAQTFQFVATGNADAGFVALAQIKAWPGKNGSLWEIPESYYAPIDQAAVVLNKGRDNPAAQAFIEFLKSDEAKQVIQSYGYGVE</sequence>
<dbReference type="Gene3D" id="3.40.190.10">
    <property type="entry name" value="Periplasmic binding protein-like II"/>
    <property type="match status" value="2"/>
</dbReference>
<dbReference type="PANTHER" id="PTHR30632:SF14">
    <property type="entry name" value="TUNGSTATE_MOLYBDATE_CHROMATE-BINDING PROTEIN MODA"/>
    <property type="match status" value="1"/>
</dbReference>
<dbReference type="SUPFAM" id="SSF53850">
    <property type="entry name" value="Periplasmic binding protein-like II"/>
    <property type="match status" value="1"/>
</dbReference>
<gene>
    <name evidence="8" type="ORF">A3196_11345</name>
</gene>
<evidence type="ECO:0000256" key="1">
    <source>
        <dbReference type="ARBA" id="ARBA00009175"/>
    </source>
</evidence>
<keyword evidence="9" id="KW-1185">Reference proteome</keyword>
<keyword evidence="4 7" id="KW-0732">Signal</keyword>
<dbReference type="InterPro" id="IPR044084">
    <property type="entry name" value="AvModA-like_subst-bd"/>
</dbReference>
<dbReference type="InterPro" id="IPR005950">
    <property type="entry name" value="ModA"/>
</dbReference>
<evidence type="ECO:0000256" key="4">
    <source>
        <dbReference type="ARBA" id="ARBA00022729"/>
    </source>
</evidence>
<evidence type="ECO:0000313" key="9">
    <source>
        <dbReference type="Proteomes" id="UP000094849"/>
    </source>
</evidence>
<dbReference type="GO" id="GO:0046872">
    <property type="term" value="F:metal ion binding"/>
    <property type="evidence" value="ECO:0007669"/>
    <property type="project" value="UniProtKB-KW"/>
</dbReference>
<dbReference type="GO" id="GO:0015689">
    <property type="term" value="P:molybdate ion transport"/>
    <property type="evidence" value="ECO:0007669"/>
    <property type="project" value="InterPro"/>
</dbReference>
<feature type="binding site" evidence="6">
    <location>
        <position position="165"/>
    </location>
    <ligand>
        <name>molybdate</name>
        <dbReference type="ChEBI" id="CHEBI:36264"/>
    </ligand>
</feature>
<dbReference type="Pfam" id="PF13531">
    <property type="entry name" value="SBP_bac_11"/>
    <property type="match status" value="1"/>
</dbReference>
<evidence type="ECO:0000256" key="7">
    <source>
        <dbReference type="SAM" id="SignalP"/>
    </source>
</evidence>
<dbReference type="EMBL" id="LVJZ01000003">
    <property type="protein sequence ID" value="ODB97303.1"/>
    <property type="molecule type" value="Genomic_DNA"/>
</dbReference>
<dbReference type="AlphaFoldDB" id="A0A1E2URD1"/>
<dbReference type="Proteomes" id="UP000094849">
    <property type="component" value="Unassembled WGS sequence"/>
</dbReference>
<accession>A0A1E2URD1</accession>
<dbReference type="GO" id="GO:1901359">
    <property type="term" value="F:tungstate binding"/>
    <property type="evidence" value="ECO:0007669"/>
    <property type="project" value="UniProtKB-ARBA"/>
</dbReference>
<evidence type="ECO:0000256" key="2">
    <source>
        <dbReference type="ARBA" id="ARBA00022505"/>
    </source>
</evidence>
<comment type="caution">
    <text evidence="8">The sequence shown here is derived from an EMBL/GenBank/DDBJ whole genome shotgun (WGS) entry which is preliminary data.</text>
</comment>
<comment type="subunit">
    <text evidence="5">The complex is composed of two ATP-binding proteins (ModC), two transmembrane proteins (ModB) and a solute-binding protein (ModA).</text>
</comment>
<feature type="chain" id="PRO_5009119145" evidence="7">
    <location>
        <begin position="21"/>
        <end position="248"/>
    </location>
</feature>
<feature type="signal peptide" evidence="7">
    <location>
        <begin position="1"/>
        <end position="20"/>
    </location>
</feature>
<dbReference type="CDD" id="cd13539">
    <property type="entry name" value="PBP2_AvModA"/>
    <property type="match status" value="1"/>
</dbReference>
<reference evidence="8 9" key="1">
    <citation type="submission" date="2016-03" db="EMBL/GenBank/DDBJ databases">
        <title>Chemosynthetic sulphur-oxidizing symbionts of marine invertebrate animals are capable of nitrogen fixation.</title>
        <authorList>
            <person name="Petersen J.M."/>
            <person name="Kemper A."/>
            <person name="Gruber-Vodicka H."/>
            <person name="Cardini U."/>
            <person name="Geest Mvander."/>
            <person name="Kleiner M."/>
            <person name="Bulgheresi S."/>
            <person name="Fussmann M."/>
            <person name="Herbold C."/>
            <person name="Seah B.K.B."/>
            <person name="Antony C.Paul."/>
            <person name="Liu D."/>
            <person name="Belitz A."/>
            <person name="Weber M."/>
        </authorList>
    </citation>
    <scope>NUCLEOTIDE SEQUENCE [LARGE SCALE GENOMIC DNA]</scope>
    <source>
        <strain evidence="8">G_D</strain>
    </source>
</reference>
<dbReference type="GO" id="GO:0030973">
    <property type="term" value="F:molybdate ion binding"/>
    <property type="evidence" value="ECO:0007669"/>
    <property type="project" value="InterPro"/>
</dbReference>
<evidence type="ECO:0000256" key="3">
    <source>
        <dbReference type="ARBA" id="ARBA00022723"/>
    </source>
</evidence>
<dbReference type="NCBIfam" id="TIGR01256">
    <property type="entry name" value="modA"/>
    <property type="match status" value="1"/>
</dbReference>
<keyword evidence="3 6" id="KW-0479">Metal-binding</keyword>
<keyword evidence="2 6" id="KW-0500">Molybdenum</keyword>
<dbReference type="InterPro" id="IPR050682">
    <property type="entry name" value="ModA/WtpA"/>
</dbReference>
<name>A0A1E2URD1_9GAMM</name>
<evidence type="ECO:0000256" key="6">
    <source>
        <dbReference type="PIRSR" id="PIRSR004846-1"/>
    </source>
</evidence>
<dbReference type="RefSeq" id="WP_069014231.1">
    <property type="nucleotide sequence ID" value="NZ_LVJW01000003.1"/>
</dbReference>
<dbReference type="FunFam" id="3.40.190.10:FF:000035">
    <property type="entry name" value="Molybdate ABC transporter substrate-binding protein"/>
    <property type="match status" value="1"/>
</dbReference>
<organism evidence="8 9">
    <name type="scientific">Candidatus Thiodiazotropha endoloripes</name>
    <dbReference type="NCBI Taxonomy" id="1818881"/>
    <lineage>
        <taxon>Bacteria</taxon>
        <taxon>Pseudomonadati</taxon>
        <taxon>Pseudomonadota</taxon>
        <taxon>Gammaproteobacteria</taxon>
        <taxon>Chromatiales</taxon>
        <taxon>Sedimenticolaceae</taxon>
        <taxon>Candidatus Thiodiazotropha</taxon>
    </lineage>
</organism>
<dbReference type="STRING" id="1818881.A3196_11345"/>
<dbReference type="PIRSF" id="PIRSF004846">
    <property type="entry name" value="ModA"/>
    <property type="match status" value="1"/>
</dbReference>
<protein>
    <submittedName>
        <fullName evidence="8">Molybdate ABC transporter substrate-binding protein</fullName>
    </submittedName>
</protein>
<evidence type="ECO:0000313" key="8">
    <source>
        <dbReference type="EMBL" id="ODB97303.1"/>
    </source>
</evidence>
<proteinExistence type="inferred from homology"/>
<feature type="binding site" evidence="6">
    <location>
        <position position="57"/>
    </location>
    <ligand>
        <name>molybdate</name>
        <dbReference type="ChEBI" id="CHEBI:36264"/>
    </ligand>
</feature>